<evidence type="ECO:0000313" key="3">
    <source>
        <dbReference type="EMBL" id="CAF3923350.1"/>
    </source>
</evidence>
<sequence length="328" mass="37763">MAAPQGHNCNQPSPILFESHQQRPTTNTASDNSEQNLISAFNYFYNKTADHSDTLLQFADTNKKHIENMYAKTHEIYPRYCVTYQIFKNAMTILDDTMYLIRFDDGDLEERSIDQTFIDAVNDATKNRFIPAHGDKNVTTLPNLYVELDTCKNMWGYYSYLFSGATTIFDISPIMNEKQKNDILSATKRHGRMILMYPLNVFCKTNFTGKDENKRMERDNFLRKWNDPLYKFFVSFWTHHKRIRAKKCNPELGSSVFLTDGHQKAECRVCLFDGVCDLGIPALGPIMTGCFETPIRSDDTKKIVLQPTLTTNTVIRVSDPGSIGETYR</sequence>
<gene>
    <name evidence="2" type="ORF">GPM918_LOCUS21621</name>
    <name evidence="3" type="ORF">SRO942_LOCUS21618</name>
</gene>
<feature type="compositionally biased region" description="Polar residues" evidence="1">
    <location>
        <begin position="22"/>
        <end position="32"/>
    </location>
</feature>
<keyword evidence="4" id="KW-1185">Reference proteome</keyword>
<dbReference type="AlphaFoldDB" id="A0A814TCG8"/>
<dbReference type="Proteomes" id="UP000681722">
    <property type="component" value="Unassembled WGS sequence"/>
</dbReference>
<evidence type="ECO:0000313" key="2">
    <source>
        <dbReference type="EMBL" id="CAF1159862.1"/>
    </source>
</evidence>
<accession>A0A814TCG8</accession>
<dbReference type="EMBL" id="CAJNOQ010007166">
    <property type="protein sequence ID" value="CAF1159862.1"/>
    <property type="molecule type" value="Genomic_DNA"/>
</dbReference>
<protein>
    <submittedName>
        <fullName evidence="2">Uncharacterized protein</fullName>
    </submittedName>
</protein>
<comment type="caution">
    <text evidence="2">The sequence shown here is derived from an EMBL/GenBank/DDBJ whole genome shotgun (WGS) entry which is preliminary data.</text>
</comment>
<organism evidence="2 4">
    <name type="scientific">Didymodactylos carnosus</name>
    <dbReference type="NCBI Taxonomy" id="1234261"/>
    <lineage>
        <taxon>Eukaryota</taxon>
        <taxon>Metazoa</taxon>
        <taxon>Spiralia</taxon>
        <taxon>Gnathifera</taxon>
        <taxon>Rotifera</taxon>
        <taxon>Eurotatoria</taxon>
        <taxon>Bdelloidea</taxon>
        <taxon>Philodinida</taxon>
        <taxon>Philodinidae</taxon>
        <taxon>Didymodactylos</taxon>
    </lineage>
</organism>
<evidence type="ECO:0000313" key="4">
    <source>
        <dbReference type="Proteomes" id="UP000663829"/>
    </source>
</evidence>
<dbReference type="Proteomes" id="UP000663829">
    <property type="component" value="Unassembled WGS sequence"/>
</dbReference>
<reference evidence="2" key="1">
    <citation type="submission" date="2021-02" db="EMBL/GenBank/DDBJ databases">
        <authorList>
            <person name="Nowell W R."/>
        </authorList>
    </citation>
    <scope>NUCLEOTIDE SEQUENCE</scope>
</reference>
<dbReference type="EMBL" id="CAJOBC010007166">
    <property type="protein sequence ID" value="CAF3923350.1"/>
    <property type="molecule type" value="Genomic_DNA"/>
</dbReference>
<evidence type="ECO:0000256" key="1">
    <source>
        <dbReference type="SAM" id="MobiDB-lite"/>
    </source>
</evidence>
<proteinExistence type="predicted"/>
<feature type="region of interest" description="Disordered" evidence="1">
    <location>
        <begin position="1"/>
        <end position="32"/>
    </location>
</feature>
<name>A0A814TCG8_9BILA</name>